<comment type="caution">
    <text evidence="3">The sequence shown here is derived from an EMBL/GenBank/DDBJ whole genome shotgun (WGS) entry which is preliminary data.</text>
</comment>
<dbReference type="Proteomes" id="UP000016638">
    <property type="component" value="Unassembled WGS sequence"/>
</dbReference>
<dbReference type="AlphaFoldDB" id="U2UZZ8"/>
<keyword evidence="4" id="KW-1185">Reference proteome</keyword>
<evidence type="ECO:0000256" key="1">
    <source>
        <dbReference type="SAM" id="MobiDB-lite"/>
    </source>
</evidence>
<dbReference type="EMBL" id="AWEZ01000073">
    <property type="protein sequence ID" value="ERL06011.1"/>
    <property type="molecule type" value="Genomic_DNA"/>
</dbReference>
<keyword evidence="2" id="KW-0472">Membrane</keyword>
<evidence type="ECO:0000313" key="4">
    <source>
        <dbReference type="Proteomes" id="UP000016638"/>
    </source>
</evidence>
<protein>
    <submittedName>
        <fullName evidence="3">Uncharacterized protein</fullName>
    </submittedName>
</protein>
<feature type="region of interest" description="Disordered" evidence="1">
    <location>
        <begin position="173"/>
        <end position="200"/>
    </location>
</feature>
<feature type="transmembrane region" description="Helical" evidence="2">
    <location>
        <begin position="27"/>
        <end position="46"/>
    </location>
</feature>
<gene>
    <name evidence="3" type="ORF">HMPREF1316_0818</name>
</gene>
<name>U2UZZ8_9ACTN</name>
<keyword evidence="2" id="KW-1133">Transmembrane helix</keyword>
<feature type="compositionally biased region" description="Basic and acidic residues" evidence="1">
    <location>
        <begin position="236"/>
        <end position="263"/>
    </location>
</feature>
<reference evidence="3 4" key="1">
    <citation type="submission" date="2013-08" db="EMBL/GenBank/DDBJ databases">
        <authorList>
            <person name="Durkin A.S."/>
            <person name="Haft D.R."/>
            <person name="McCorrison J."/>
            <person name="Torralba M."/>
            <person name="Gillis M."/>
            <person name="Haft D.H."/>
            <person name="Methe B."/>
            <person name="Sutton G."/>
            <person name="Nelson K.E."/>
        </authorList>
    </citation>
    <scope>NUCLEOTIDE SEQUENCE [LARGE SCALE GENOMIC DNA]</scope>
    <source>
        <strain evidence="3 4">F0195</strain>
    </source>
</reference>
<accession>U2UZZ8</accession>
<sequence length="387" mass="42444">MGRGDGIPTVRHGCLLRGQGYRNRLRCGLLVGLPALLGGSLGLIAHRLLIRLGLNLWLCIGLLIARRLLLWSRLLGLSVPIRGLLLWSRLWGGRGAARREGGRPRQRVTTGTPRGNIELPHPQGNHIGGDAIDPRAEEQPDHDNDQGHHEERSEYACDGLRAVVRPCAAHGPYEARTRAGKPNHGDEREDDAKHQTHEQADAGNLGKALEVAFDHLIDAVDLIASGKVLIDLGTDGTDRKEGLYKDADDDHNDAPQNRDKSYEPCDEAPYDPPANPRDKDAPATLDAFTNLNSRLLRRGVHAPRGQAPPLIDIAGDAQPPHHRDEHRQTKQKNDFWPPFVTLEEAPSIGEIPDVLWHEKLPSSSAQSFRAENGLYGTANPIALSMGN</sequence>
<evidence type="ECO:0000313" key="3">
    <source>
        <dbReference type="EMBL" id="ERL06011.1"/>
    </source>
</evidence>
<proteinExistence type="predicted"/>
<evidence type="ECO:0000256" key="2">
    <source>
        <dbReference type="SAM" id="Phobius"/>
    </source>
</evidence>
<feature type="region of interest" description="Disordered" evidence="1">
    <location>
        <begin position="232"/>
        <end position="283"/>
    </location>
</feature>
<keyword evidence="2" id="KW-0812">Transmembrane</keyword>
<feature type="region of interest" description="Disordered" evidence="1">
    <location>
        <begin position="95"/>
        <end position="153"/>
    </location>
</feature>
<organism evidence="3 4">
    <name type="scientific">Olsenella profusa F0195</name>
    <dbReference type="NCBI Taxonomy" id="1125712"/>
    <lineage>
        <taxon>Bacteria</taxon>
        <taxon>Bacillati</taxon>
        <taxon>Actinomycetota</taxon>
        <taxon>Coriobacteriia</taxon>
        <taxon>Coriobacteriales</taxon>
        <taxon>Atopobiaceae</taxon>
        <taxon>Olsenella</taxon>
    </lineage>
</organism>
<feature type="compositionally biased region" description="Basic and acidic residues" evidence="1">
    <location>
        <begin position="132"/>
        <end position="153"/>
    </location>
</feature>